<evidence type="ECO:0000313" key="3">
    <source>
        <dbReference type="Proteomes" id="UP000437748"/>
    </source>
</evidence>
<dbReference type="SUPFAM" id="SSF103088">
    <property type="entry name" value="OmpA-like"/>
    <property type="match status" value="1"/>
</dbReference>
<gene>
    <name evidence="2" type="ORF">GCL60_01175</name>
</gene>
<accession>A0A6N6VX27</accession>
<dbReference type="EMBL" id="WFLM01000001">
    <property type="protein sequence ID" value="KAB8040559.1"/>
    <property type="molecule type" value="Genomic_DNA"/>
</dbReference>
<reference evidence="2 3" key="1">
    <citation type="submission" date="2019-10" db="EMBL/GenBank/DDBJ databases">
        <title>New species of Slilvanegrellaceae.</title>
        <authorList>
            <person name="Pitt A."/>
            <person name="Hahn M.W."/>
        </authorList>
    </citation>
    <scope>NUCLEOTIDE SEQUENCE [LARGE SCALE GENOMIC DNA]</scope>
    <source>
        <strain evidence="2 3">SP-Ram-0.45-NSY-1</strain>
    </source>
</reference>
<name>A0A6N6VX27_9BACT</name>
<organism evidence="2 3">
    <name type="scientific">Silvanigrella paludirubra</name>
    <dbReference type="NCBI Taxonomy" id="2499159"/>
    <lineage>
        <taxon>Bacteria</taxon>
        <taxon>Pseudomonadati</taxon>
        <taxon>Bdellovibrionota</taxon>
        <taxon>Oligoflexia</taxon>
        <taxon>Silvanigrellales</taxon>
        <taxon>Silvanigrellaceae</taxon>
        <taxon>Silvanigrella</taxon>
    </lineage>
</organism>
<evidence type="ECO:0000313" key="2">
    <source>
        <dbReference type="EMBL" id="KAB8040559.1"/>
    </source>
</evidence>
<dbReference type="Gene3D" id="3.30.1330.60">
    <property type="entry name" value="OmpA-like domain"/>
    <property type="match status" value="1"/>
</dbReference>
<evidence type="ECO:0000256" key="1">
    <source>
        <dbReference type="SAM" id="SignalP"/>
    </source>
</evidence>
<feature type="chain" id="PRO_5026785933" description="OmpA family protein" evidence="1">
    <location>
        <begin position="21"/>
        <end position="330"/>
    </location>
</feature>
<evidence type="ECO:0008006" key="4">
    <source>
        <dbReference type="Google" id="ProtNLM"/>
    </source>
</evidence>
<proteinExistence type="predicted"/>
<dbReference type="InterPro" id="IPR036709">
    <property type="entry name" value="Autotransporte_beta_dom_sf"/>
</dbReference>
<sequence length="330" mass="38010">MTKLFVILFCTILFLSKSYALDSQAKQIQINCYVDFEFNQINFNGKKLDECIRKYFLKNEIISIDVFASSDSFGKRNRNKKLSDDRIMSIKKYLIKNYPKIPVSIYEPEEDKQYSSMGIVRLKMVDKNSKLGKYLLAKKNKQYDSLNYFSFLSGAGYSAANISDTKYTGYNVFLKFMFPFSHDYNWFYGVGVRYQNLSFNNNSKTINNSDINFNSFQTGLDLAYFFKTSLVDFVINPFAYFGFYNSFTRTITQSDGTAITASPSILNHISLGASANILFKASHFYFGPGASYSTSYLQFNNYQDDNGVSYNGISNFYKSWNINFTLGCYL</sequence>
<dbReference type="Proteomes" id="UP000437748">
    <property type="component" value="Unassembled WGS sequence"/>
</dbReference>
<dbReference type="InterPro" id="IPR036737">
    <property type="entry name" value="OmpA-like_sf"/>
</dbReference>
<dbReference type="SUPFAM" id="SSF103515">
    <property type="entry name" value="Autotransporter"/>
    <property type="match status" value="1"/>
</dbReference>
<keyword evidence="1" id="KW-0732">Signal</keyword>
<feature type="signal peptide" evidence="1">
    <location>
        <begin position="1"/>
        <end position="20"/>
    </location>
</feature>
<dbReference type="AlphaFoldDB" id="A0A6N6VX27"/>
<keyword evidence="3" id="KW-1185">Reference proteome</keyword>
<comment type="caution">
    <text evidence="2">The sequence shown here is derived from an EMBL/GenBank/DDBJ whole genome shotgun (WGS) entry which is preliminary data.</text>
</comment>
<protein>
    <recommendedName>
        <fullName evidence="4">OmpA family protein</fullName>
    </recommendedName>
</protein>
<dbReference type="RefSeq" id="WP_153418074.1">
    <property type="nucleotide sequence ID" value="NZ_WFLM01000001.1"/>
</dbReference>